<accession>A0ABY9RN75</accession>
<dbReference type="Proteomes" id="UP001250858">
    <property type="component" value="Chromosome"/>
</dbReference>
<organism evidence="1 2">
    <name type="scientific">Streptomyces roseicoloratus</name>
    <dbReference type="NCBI Taxonomy" id="2508722"/>
    <lineage>
        <taxon>Bacteria</taxon>
        <taxon>Bacillati</taxon>
        <taxon>Actinomycetota</taxon>
        <taxon>Actinomycetes</taxon>
        <taxon>Kitasatosporales</taxon>
        <taxon>Streptomycetaceae</taxon>
        <taxon>Streptomyces</taxon>
    </lineage>
</organism>
<evidence type="ECO:0000313" key="2">
    <source>
        <dbReference type="Proteomes" id="UP001250858"/>
    </source>
</evidence>
<protein>
    <submittedName>
        <fullName evidence="1">Uncharacterized protein</fullName>
    </submittedName>
</protein>
<sequence length="211" mass="23067">MGFTSAWGVSAHPDAVIADVATRLLPAMEADRTAPGARERWAAWQRAPLPDHRTWYAVGSRGTEEWEAIEAFRDMTAPGGHVDPLCDGVSDPDFYVVDDVWVGQDLEHLFVSVHSKEYAVASLFHAIGPERAALLPGWCGNFLLTAAEAREALPRVEAAFAFTRAERVAAQERDWLSYGADEESVLDGPARVWRNAVRDGLGLCGVALHLT</sequence>
<gene>
    <name evidence="1" type="ORF">RGF97_00345</name>
</gene>
<reference evidence="1 2" key="1">
    <citation type="submission" date="2023-09" db="EMBL/GenBank/DDBJ databases">
        <title>Complete genome of Streptomyces roseicoloratus T14.</title>
        <authorList>
            <person name="Bashizi T."/>
            <person name="Kim M.-J."/>
            <person name="Lee G."/>
            <person name="Tagele S.B."/>
            <person name="Shin J.-H."/>
        </authorList>
    </citation>
    <scope>NUCLEOTIDE SEQUENCE [LARGE SCALE GENOMIC DNA]</scope>
    <source>
        <strain evidence="1 2">T14</strain>
    </source>
</reference>
<evidence type="ECO:0000313" key="1">
    <source>
        <dbReference type="EMBL" id="WMX43631.1"/>
    </source>
</evidence>
<dbReference type="EMBL" id="CP133762">
    <property type="protein sequence ID" value="WMX43631.1"/>
    <property type="molecule type" value="Genomic_DNA"/>
</dbReference>
<dbReference type="RefSeq" id="WP_309547570.1">
    <property type="nucleotide sequence ID" value="NZ_CP133762.1"/>
</dbReference>
<name>A0ABY9RN75_9ACTN</name>
<keyword evidence="2" id="KW-1185">Reference proteome</keyword>
<proteinExistence type="predicted"/>